<feature type="region of interest" description="Disordered" evidence="1">
    <location>
        <begin position="115"/>
        <end position="157"/>
    </location>
</feature>
<comment type="caution">
    <text evidence="2">The sequence shown here is derived from an EMBL/GenBank/DDBJ whole genome shotgun (WGS) entry which is preliminary data.</text>
</comment>
<evidence type="ECO:0000313" key="3">
    <source>
        <dbReference type="Proteomes" id="UP000235392"/>
    </source>
</evidence>
<evidence type="ECO:0000313" key="2">
    <source>
        <dbReference type="EMBL" id="PLW29769.1"/>
    </source>
</evidence>
<gene>
    <name evidence="2" type="ORF">PCASD_17499</name>
</gene>
<feature type="compositionally biased region" description="Polar residues" evidence="1">
    <location>
        <begin position="129"/>
        <end position="144"/>
    </location>
</feature>
<reference evidence="2 3" key="1">
    <citation type="submission" date="2017-11" db="EMBL/GenBank/DDBJ databases">
        <title>De novo assembly and phasing of dikaryotic genomes from two isolates of Puccinia coronata f. sp. avenae, the causal agent of oat crown rust.</title>
        <authorList>
            <person name="Miller M.E."/>
            <person name="Zhang Y."/>
            <person name="Omidvar V."/>
            <person name="Sperschneider J."/>
            <person name="Schwessinger B."/>
            <person name="Raley C."/>
            <person name="Palmer J.M."/>
            <person name="Garnica D."/>
            <person name="Upadhyaya N."/>
            <person name="Rathjen J."/>
            <person name="Taylor J.M."/>
            <person name="Park R.F."/>
            <person name="Dodds P.N."/>
            <person name="Hirsch C.D."/>
            <person name="Kianian S.F."/>
            <person name="Figueroa M."/>
        </authorList>
    </citation>
    <scope>NUCLEOTIDE SEQUENCE [LARGE SCALE GENOMIC DNA]</scope>
    <source>
        <strain evidence="2">12SD80</strain>
    </source>
</reference>
<dbReference type="EMBL" id="PGCI01000320">
    <property type="protein sequence ID" value="PLW29769.1"/>
    <property type="molecule type" value="Genomic_DNA"/>
</dbReference>
<dbReference type="AlphaFoldDB" id="A0A2N5TWB2"/>
<name>A0A2N5TWB2_9BASI</name>
<feature type="compositionally biased region" description="Low complexity" evidence="1">
    <location>
        <begin position="115"/>
        <end position="128"/>
    </location>
</feature>
<protein>
    <submittedName>
        <fullName evidence="2">Uncharacterized protein</fullName>
    </submittedName>
</protein>
<organism evidence="2 3">
    <name type="scientific">Puccinia coronata f. sp. avenae</name>
    <dbReference type="NCBI Taxonomy" id="200324"/>
    <lineage>
        <taxon>Eukaryota</taxon>
        <taxon>Fungi</taxon>
        <taxon>Dikarya</taxon>
        <taxon>Basidiomycota</taxon>
        <taxon>Pucciniomycotina</taxon>
        <taxon>Pucciniomycetes</taxon>
        <taxon>Pucciniales</taxon>
        <taxon>Pucciniaceae</taxon>
        <taxon>Puccinia</taxon>
    </lineage>
</organism>
<sequence>MELEEVVMMFGAFTNTIINEIGSAAPAACHLQQVLSEAATKKDRSQSWTAEARSGNKHNTLKLLEATHTFPVGSQFEVPFKMERLEEEIVIVQGFQPLAITIVPEVVTVLTPGTHQPATAQATPHQPANSQLANNQPLNTQPVDNQPAKDQLANNHPANLPIPDLTLEQFFTICKIDFHNRQIQALLKKNLIFHWSAFKGTLEAIGQTKANN</sequence>
<accession>A0A2N5TWB2</accession>
<evidence type="ECO:0000256" key="1">
    <source>
        <dbReference type="SAM" id="MobiDB-lite"/>
    </source>
</evidence>
<dbReference type="Proteomes" id="UP000235392">
    <property type="component" value="Unassembled WGS sequence"/>
</dbReference>
<proteinExistence type="predicted"/>